<dbReference type="AlphaFoldDB" id="A0A4V3EBB7"/>
<dbReference type="EMBL" id="SOAM01000001">
    <property type="protein sequence ID" value="TDS81114.1"/>
    <property type="molecule type" value="Genomic_DNA"/>
</dbReference>
<proteinExistence type="predicted"/>
<keyword evidence="2" id="KW-1185">Reference proteome</keyword>
<evidence type="ECO:0000313" key="1">
    <source>
        <dbReference type="EMBL" id="TDS81114.1"/>
    </source>
</evidence>
<sequence length="84" mass="9073">MSNPEPVRPVTGAIAVVSADYIKIGLEDETGPLTQDATVSAGKRLNFSKTRADGGLRVLGVHRTGEWQRQDSDVWRAPVESDPV</sequence>
<dbReference type="RefSeq" id="WP_133765746.1">
    <property type="nucleotide sequence ID" value="NZ_BAAARP010000003.1"/>
</dbReference>
<evidence type="ECO:0000313" key="2">
    <source>
        <dbReference type="Proteomes" id="UP000295344"/>
    </source>
</evidence>
<comment type="caution">
    <text evidence="1">The sequence shown here is derived from an EMBL/GenBank/DDBJ whole genome shotgun (WGS) entry which is preliminary data.</text>
</comment>
<name>A0A4V3EBB7_9MICO</name>
<dbReference type="Proteomes" id="UP000295344">
    <property type="component" value="Unassembled WGS sequence"/>
</dbReference>
<reference evidence="1 2" key="1">
    <citation type="submission" date="2019-03" db="EMBL/GenBank/DDBJ databases">
        <title>Genomic Encyclopedia of Archaeal and Bacterial Type Strains, Phase II (KMG-II): from individual species to whole genera.</title>
        <authorList>
            <person name="Goeker M."/>
        </authorList>
    </citation>
    <scope>NUCLEOTIDE SEQUENCE [LARGE SCALE GENOMIC DNA]</scope>
    <source>
        <strain evidence="1 2">DSM 24782</strain>
    </source>
</reference>
<protein>
    <submittedName>
        <fullName evidence="1">Uncharacterized protein</fullName>
    </submittedName>
</protein>
<gene>
    <name evidence="1" type="ORF">CLV52_1690</name>
</gene>
<accession>A0A4V3EBB7</accession>
<organism evidence="1 2">
    <name type="scientific">Amnibacterium kyonggiense</name>
    <dbReference type="NCBI Taxonomy" id="595671"/>
    <lineage>
        <taxon>Bacteria</taxon>
        <taxon>Bacillati</taxon>
        <taxon>Actinomycetota</taxon>
        <taxon>Actinomycetes</taxon>
        <taxon>Micrococcales</taxon>
        <taxon>Microbacteriaceae</taxon>
        <taxon>Amnibacterium</taxon>
    </lineage>
</organism>